<dbReference type="Proteomes" id="UP000001260">
    <property type="component" value="Chromosome"/>
</dbReference>
<evidence type="ECO:0000313" key="3">
    <source>
        <dbReference type="EMBL" id="BAE81457.1"/>
    </source>
</evidence>
<dbReference type="STRING" id="264202.gene:10544512"/>
<feature type="region of interest" description="Disordered" evidence="1">
    <location>
        <begin position="126"/>
        <end position="214"/>
    </location>
</feature>
<dbReference type="AlphaFoldDB" id="Q253T1"/>
<dbReference type="OrthoDB" id="19188at2"/>
<dbReference type="HOGENOM" id="CLU_1286915_0_0_0"/>
<dbReference type="EMBL" id="AP006861">
    <property type="protein sequence ID" value="BAE81457.1"/>
    <property type="molecule type" value="Genomic_DNA"/>
</dbReference>
<reference evidence="3 4" key="1">
    <citation type="journal article" date="2006" name="DNA Res.">
        <title>Genome sequence of the cat pathogen, Chlamydophila felis.</title>
        <authorList>
            <person name="Azuma Y."/>
            <person name="Hirakawa H."/>
            <person name="Yamashita A."/>
            <person name="Cai Y."/>
            <person name="Rahman M.A."/>
            <person name="Suzuki H."/>
            <person name="Mitaku S."/>
            <person name="Toh H."/>
            <person name="Goto S."/>
            <person name="Murakami T."/>
            <person name="Sugi K."/>
            <person name="Hayashi H."/>
            <person name="Fukushi H."/>
            <person name="Hattori M."/>
            <person name="Kuhara S."/>
            <person name="Shirai M."/>
        </authorList>
    </citation>
    <scope>NUCLEOTIDE SEQUENCE [LARGE SCALE GENOMIC DNA]</scope>
    <source>
        <strain evidence="3 4">Fe/C-56</strain>
    </source>
</reference>
<evidence type="ECO:0000256" key="2">
    <source>
        <dbReference type="SAM" id="Phobius"/>
    </source>
</evidence>
<feature type="transmembrane region" description="Helical" evidence="2">
    <location>
        <begin position="66"/>
        <end position="88"/>
    </location>
</feature>
<evidence type="ECO:0000256" key="1">
    <source>
        <dbReference type="SAM" id="MobiDB-lite"/>
    </source>
</evidence>
<accession>Q253T1</accession>
<feature type="transmembrane region" description="Helical" evidence="2">
    <location>
        <begin position="37"/>
        <end position="60"/>
    </location>
</feature>
<keyword evidence="2" id="KW-0472">Membrane</keyword>
<feature type="compositionally biased region" description="Low complexity" evidence="1">
    <location>
        <begin position="177"/>
        <end position="197"/>
    </location>
</feature>
<organism evidence="3 4">
    <name type="scientific">Chlamydia felis (strain Fe/C-56)</name>
    <name type="common">Chlamydophila felis</name>
    <dbReference type="NCBI Taxonomy" id="264202"/>
    <lineage>
        <taxon>Bacteria</taxon>
        <taxon>Pseudomonadati</taxon>
        <taxon>Chlamydiota</taxon>
        <taxon>Chlamydiia</taxon>
        <taxon>Chlamydiales</taxon>
        <taxon>Chlamydiaceae</taxon>
        <taxon>Chlamydia/Chlamydophila group</taxon>
        <taxon>Chlamydia</taxon>
    </lineage>
</organism>
<sequence length="214" mass="23721">MTLPGSTFDVSVTKNPTQHSITTDLAKKSEKKKEGSLIALIGMIVLALLAAVMAGGFLVTPFFPEGVYIGISALASLLISILLFPIFISRFSPSTLPTRPKDLDLSKLDTRYNRLLHEIIKEDEKKYEQEQKEKVQRKPRSLRCRPKQQTNESSSDETPKPRRKTSGILNLIRPKTSSSNMSSSLSSHDSDSSATESPPQPKVMISSSLPTRHR</sequence>
<dbReference type="KEGG" id="cfe:BAE81457.1"/>
<feature type="compositionally biased region" description="Polar residues" evidence="1">
    <location>
        <begin position="205"/>
        <end position="214"/>
    </location>
</feature>
<keyword evidence="4" id="KW-1185">Reference proteome</keyword>
<dbReference type="RefSeq" id="WP_011458235.1">
    <property type="nucleotide sequence ID" value="NC_007899.1"/>
</dbReference>
<keyword evidence="2" id="KW-0812">Transmembrane</keyword>
<feature type="compositionally biased region" description="Basic residues" evidence="1">
    <location>
        <begin position="137"/>
        <end position="146"/>
    </location>
</feature>
<name>Q253T1_CHLFF</name>
<protein>
    <submittedName>
        <fullName evidence="3">Uncharacterized protein</fullName>
    </submittedName>
</protein>
<proteinExistence type="predicted"/>
<evidence type="ECO:0000313" key="4">
    <source>
        <dbReference type="Proteomes" id="UP000001260"/>
    </source>
</evidence>
<keyword evidence="2" id="KW-1133">Transmembrane helix</keyword>
<gene>
    <name evidence="3" type="ordered locus">CF0685</name>
</gene>
<feature type="compositionally biased region" description="Basic and acidic residues" evidence="1">
    <location>
        <begin position="126"/>
        <end position="136"/>
    </location>
</feature>